<name>A0AAD8RY81_LOLMU</name>
<dbReference type="PANTHER" id="PTHR47481:SF10">
    <property type="entry name" value="COPIA-LIKE POLYPROTEIN_RETROTRANSPOSON"/>
    <property type="match status" value="1"/>
</dbReference>
<feature type="compositionally biased region" description="Pro residues" evidence="1">
    <location>
        <begin position="248"/>
        <end position="267"/>
    </location>
</feature>
<evidence type="ECO:0000313" key="3">
    <source>
        <dbReference type="Proteomes" id="UP001231189"/>
    </source>
</evidence>
<accession>A0AAD8RY81</accession>
<dbReference type="EMBL" id="JAUUTY010000005">
    <property type="protein sequence ID" value="KAK1633082.1"/>
    <property type="molecule type" value="Genomic_DNA"/>
</dbReference>
<feature type="region of interest" description="Disordered" evidence="1">
    <location>
        <begin position="1"/>
        <end position="39"/>
    </location>
</feature>
<reference evidence="2" key="1">
    <citation type="submission" date="2023-07" db="EMBL/GenBank/DDBJ databases">
        <title>A chromosome-level genome assembly of Lolium multiflorum.</title>
        <authorList>
            <person name="Chen Y."/>
            <person name="Copetti D."/>
            <person name="Kolliker R."/>
            <person name="Studer B."/>
        </authorList>
    </citation>
    <scope>NUCLEOTIDE SEQUENCE</scope>
    <source>
        <strain evidence="2">02402/16</strain>
        <tissue evidence="2">Leaf</tissue>
    </source>
</reference>
<gene>
    <name evidence="2" type="ORF">QYE76_007397</name>
</gene>
<keyword evidence="3" id="KW-1185">Reference proteome</keyword>
<feature type="compositionally biased region" description="Pro residues" evidence="1">
    <location>
        <begin position="1"/>
        <end position="13"/>
    </location>
</feature>
<feature type="compositionally biased region" description="Pro residues" evidence="1">
    <location>
        <begin position="290"/>
        <end position="311"/>
    </location>
</feature>
<evidence type="ECO:0000256" key="1">
    <source>
        <dbReference type="SAM" id="MobiDB-lite"/>
    </source>
</evidence>
<organism evidence="2 3">
    <name type="scientific">Lolium multiflorum</name>
    <name type="common">Italian ryegrass</name>
    <name type="synonym">Lolium perenne subsp. multiflorum</name>
    <dbReference type="NCBI Taxonomy" id="4521"/>
    <lineage>
        <taxon>Eukaryota</taxon>
        <taxon>Viridiplantae</taxon>
        <taxon>Streptophyta</taxon>
        <taxon>Embryophyta</taxon>
        <taxon>Tracheophyta</taxon>
        <taxon>Spermatophyta</taxon>
        <taxon>Magnoliopsida</taxon>
        <taxon>Liliopsida</taxon>
        <taxon>Poales</taxon>
        <taxon>Poaceae</taxon>
        <taxon>BOP clade</taxon>
        <taxon>Pooideae</taxon>
        <taxon>Poodae</taxon>
        <taxon>Poeae</taxon>
        <taxon>Poeae Chloroplast Group 2 (Poeae type)</taxon>
        <taxon>Loliodinae</taxon>
        <taxon>Loliinae</taxon>
        <taxon>Lolium</taxon>
    </lineage>
</organism>
<dbReference type="PANTHER" id="PTHR47481">
    <property type="match status" value="1"/>
</dbReference>
<feature type="region of interest" description="Disordered" evidence="1">
    <location>
        <begin position="233"/>
        <end position="318"/>
    </location>
</feature>
<dbReference type="Pfam" id="PF14223">
    <property type="entry name" value="Retrotran_gag_2"/>
    <property type="match status" value="1"/>
</dbReference>
<protein>
    <submittedName>
        <fullName evidence="2">Uncharacterized protein</fullName>
    </submittedName>
</protein>
<sequence>MAPTPPTPPPPPSRLLRVATPWPPLTTKPSTSTKPPPTTTTAISFTDTIADISPYIPITLDLVAHNYYHWRHLFDVHLGRCNLRSHVAADARPQPHDPQWVKDDLAIVQWIYMRVSTEIFNLVHRDGASAADLWIALRQLFQDNVDARANNLHTELRKTVQGDTPVGVYCQRLKAIADELRELGDPIDDRQLINVLLVGLSERFEKQASFIPMMRPRPSFAEVRSMLQWADRAQTTKDSRPQLFTAAPRPPAPPPTQPPPPMAPPQPSSWRPSPNYRGRNPKPPQLRTAPTPPPPSAPPPAPPTAPTPPLGWRPSHDPWTGLVQAWPMPWSAPTPYGAPPAYTGSWQPGARPHTGAPVLAPRQPTAAYHAAPAYNAPPYAPYGAASAPYMLQPNISQYNDGGSVYTPMPALLPTPPYPPAPMSTPASPSPPSWDQAAFLQAMNNFAAQGNSGVAVRNPPASNDEQHSRARRLPGLRLTVPGTARNAFWHTRPGASRGRAT</sequence>
<comment type="caution">
    <text evidence="2">The sequence shown here is derived from an EMBL/GenBank/DDBJ whole genome shotgun (WGS) entry which is preliminary data.</text>
</comment>
<proteinExistence type="predicted"/>
<dbReference type="AlphaFoldDB" id="A0AAD8RY81"/>
<dbReference type="Proteomes" id="UP001231189">
    <property type="component" value="Unassembled WGS sequence"/>
</dbReference>
<evidence type="ECO:0000313" key="2">
    <source>
        <dbReference type="EMBL" id="KAK1633082.1"/>
    </source>
</evidence>